<dbReference type="Pfam" id="PF04479">
    <property type="entry name" value="RTA1"/>
    <property type="match status" value="1"/>
</dbReference>
<evidence type="ECO:0000256" key="8">
    <source>
        <dbReference type="ARBA" id="ARBA00037472"/>
    </source>
</evidence>
<evidence type="ECO:0000256" key="2">
    <source>
        <dbReference type="ARBA" id="ARBA00009969"/>
    </source>
</evidence>
<evidence type="ECO:0000256" key="5">
    <source>
        <dbReference type="ARBA" id="ARBA00022989"/>
    </source>
</evidence>
<dbReference type="PANTHER" id="PTHR31465:SF9">
    <property type="entry name" value="SPHINGOID LONG-CHAIN BASE TRANSPORTER RSB1"/>
    <property type="match status" value="1"/>
</dbReference>
<dbReference type="PANTHER" id="PTHR31465">
    <property type="entry name" value="PROTEIN RTA1-RELATED"/>
    <property type="match status" value="1"/>
</dbReference>
<evidence type="ECO:0000313" key="12">
    <source>
        <dbReference type="EMBL" id="QID85424.1"/>
    </source>
</evidence>
<evidence type="ECO:0000256" key="9">
    <source>
        <dbReference type="ARBA" id="ARBA00041117"/>
    </source>
</evidence>
<keyword evidence="6" id="KW-0813">Transport</keyword>
<dbReference type="OrthoDB" id="3358017at2759"/>
<keyword evidence="4 11" id="KW-0812">Transmembrane</keyword>
<evidence type="ECO:0000313" key="13">
    <source>
        <dbReference type="Proteomes" id="UP000501346"/>
    </source>
</evidence>
<evidence type="ECO:0000256" key="6">
    <source>
        <dbReference type="ARBA" id="ARBA00023055"/>
    </source>
</evidence>
<keyword evidence="7 11" id="KW-0472">Membrane</keyword>
<feature type="transmembrane region" description="Helical" evidence="11">
    <location>
        <begin position="243"/>
        <end position="267"/>
    </location>
</feature>
<gene>
    <name evidence="12" type="primary">RSB1_2</name>
    <name evidence="12" type="ORF">GRS66_007999</name>
</gene>
<dbReference type="AlphaFoldDB" id="A0A6C1EA01"/>
<dbReference type="InterPro" id="IPR007568">
    <property type="entry name" value="RTA1"/>
</dbReference>
<organism evidence="12 13">
    <name type="scientific">Saccharomyces pastorianus</name>
    <name type="common">Lager yeast</name>
    <name type="synonym">Saccharomyces cerevisiae x Saccharomyces eubayanus</name>
    <dbReference type="NCBI Taxonomy" id="27292"/>
    <lineage>
        <taxon>Eukaryota</taxon>
        <taxon>Fungi</taxon>
        <taxon>Dikarya</taxon>
        <taxon>Ascomycota</taxon>
        <taxon>Saccharomycotina</taxon>
        <taxon>Saccharomycetes</taxon>
        <taxon>Saccharomycetales</taxon>
        <taxon>Saccharomycetaceae</taxon>
        <taxon>Saccharomyces</taxon>
    </lineage>
</organism>
<sequence>MSNATNNTLGSLLPQMEAAANSDSLYGDMVPNLRFNVTMIVIWGILLGIQVIQVIMRQYWFTVAFICTGILEVIGYVGRTCSHYNVASLDPFLLNMICLTIAPVFTMGGIYYQLAKLIEVYGHRFSLLPSPMAYSFIFICSDIISLVVQAVGGGLCGVAVVDGDSLKTGNNVFIAGLAIQVASMAIFIILWGHFLFRIYISVRWEHLNAKLISFKLLKIPQKDVDYLYREKYRDLRLEPKRWVFHYFNLAMTVSVLTIFTRCCYRLAELIVGWDGYLITHEWYFIILDSLMMAIATVTLTIFHPGYAFKGRSLSIPITPGHVDPETLPHPEDTDDILDGSDSNQLDIEKEELQISLMYPINTFKQIMSKVASPFSSKNKKTNTTVPQHSQMPI</sequence>
<dbReference type="EMBL" id="CP049005">
    <property type="protein sequence ID" value="QID85424.1"/>
    <property type="molecule type" value="Genomic_DNA"/>
</dbReference>
<feature type="transmembrane region" description="Helical" evidence="11">
    <location>
        <begin position="92"/>
        <end position="112"/>
    </location>
</feature>
<keyword evidence="3" id="KW-1003">Cell membrane</keyword>
<keyword evidence="13" id="KW-1185">Reference proteome</keyword>
<evidence type="ECO:0000256" key="1">
    <source>
        <dbReference type="ARBA" id="ARBA00004651"/>
    </source>
</evidence>
<evidence type="ECO:0000256" key="4">
    <source>
        <dbReference type="ARBA" id="ARBA00022692"/>
    </source>
</evidence>
<name>A0A6C1EA01_SACPS</name>
<protein>
    <recommendedName>
        <fullName evidence="9">Sphingoid long-chain base transporter RSB1</fullName>
    </recommendedName>
</protein>
<comment type="subcellular location">
    <subcellularLocation>
        <location evidence="1">Cell membrane</location>
        <topology evidence="1">Multi-pass membrane protein</topology>
    </subcellularLocation>
</comment>
<evidence type="ECO:0000256" key="7">
    <source>
        <dbReference type="ARBA" id="ARBA00023136"/>
    </source>
</evidence>
<feature type="transmembrane region" description="Helical" evidence="11">
    <location>
        <begin position="59"/>
        <end position="77"/>
    </location>
</feature>
<feature type="region of interest" description="Disordered" evidence="10">
    <location>
        <begin position="374"/>
        <end position="393"/>
    </location>
</feature>
<dbReference type="GO" id="GO:0005886">
    <property type="term" value="C:plasma membrane"/>
    <property type="evidence" value="ECO:0007669"/>
    <property type="project" value="UniProtKB-SubCell"/>
</dbReference>
<feature type="transmembrane region" description="Helical" evidence="11">
    <location>
        <begin position="172"/>
        <end position="196"/>
    </location>
</feature>
<dbReference type="GO" id="GO:0006869">
    <property type="term" value="P:lipid transport"/>
    <property type="evidence" value="ECO:0007669"/>
    <property type="project" value="UniProtKB-KW"/>
</dbReference>
<feature type="transmembrane region" description="Helical" evidence="11">
    <location>
        <begin position="133"/>
        <end position="160"/>
    </location>
</feature>
<comment type="function">
    <text evidence="8">Catalyzes the ATP-dependent translocation of sphingoid long-chain bases (LCBs) from the cytoplasmic site toward the extracytoplasmic side of the membrane (flip-flop). Involved in the establishment of the functional lipid asymmetry of the plasma membrane. Regulates intracellular levels of LCBs, sphingolipid precursors that are growth inhibitory at increased levels.</text>
</comment>
<comment type="similarity">
    <text evidence="2">Belongs to the lipid-translocating exporter (LTE) (TC 9.A.26.1) family.</text>
</comment>
<dbReference type="Proteomes" id="UP000501346">
    <property type="component" value="Chromosome SeVIII-SeXV"/>
</dbReference>
<evidence type="ECO:0000256" key="3">
    <source>
        <dbReference type="ARBA" id="ARBA00022475"/>
    </source>
</evidence>
<evidence type="ECO:0000256" key="10">
    <source>
        <dbReference type="SAM" id="MobiDB-lite"/>
    </source>
</evidence>
<feature type="transmembrane region" description="Helical" evidence="11">
    <location>
        <begin position="282"/>
        <end position="302"/>
    </location>
</feature>
<keyword evidence="5 11" id="KW-1133">Transmembrane helix</keyword>
<dbReference type="GO" id="GO:0000324">
    <property type="term" value="C:fungal-type vacuole"/>
    <property type="evidence" value="ECO:0007669"/>
    <property type="project" value="TreeGrafter"/>
</dbReference>
<proteinExistence type="inferred from homology"/>
<accession>A0A6C1EA01</accession>
<evidence type="ECO:0000256" key="11">
    <source>
        <dbReference type="SAM" id="Phobius"/>
    </source>
</evidence>
<keyword evidence="6" id="KW-0445">Lipid transport</keyword>
<feature type="transmembrane region" description="Helical" evidence="11">
    <location>
        <begin position="33"/>
        <end position="52"/>
    </location>
</feature>
<reference evidence="12 13" key="1">
    <citation type="journal article" date="2019" name="BMC Genomics">
        <title>Chromosome level assembly and comparative genome analysis confirm lager-brewing yeasts originated from a single hybridization.</title>
        <authorList>
            <person name="Salazar A.N."/>
            <person name="Gorter de Vries A.R."/>
            <person name="van den Broek M."/>
            <person name="Brouwers N."/>
            <person name="de la Torre Cortes P."/>
            <person name="Kuijpers N.G.A."/>
            <person name="Daran J.G."/>
            <person name="Abeel T."/>
        </authorList>
    </citation>
    <scope>NUCLEOTIDE SEQUENCE [LARGE SCALE GENOMIC DNA]</scope>
    <source>
        <strain evidence="12 13">CBS 1483</strain>
    </source>
</reference>